<proteinExistence type="predicted"/>
<evidence type="ECO:0000313" key="2">
    <source>
        <dbReference type="Proteomes" id="UP000593560"/>
    </source>
</evidence>
<reference evidence="1 2" key="1">
    <citation type="journal article" date="2019" name="Genome Biol. Evol.">
        <title>Insights into the evolution of the New World diploid cottons (Gossypium, subgenus Houzingenia) based on genome sequencing.</title>
        <authorList>
            <person name="Grover C.E."/>
            <person name="Arick M.A. 2nd"/>
            <person name="Thrash A."/>
            <person name="Conover J.L."/>
            <person name="Sanders W.S."/>
            <person name="Peterson D.G."/>
            <person name="Frelichowski J.E."/>
            <person name="Scheffler J.A."/>
            <person name="Scheffler B.E."/>
            <person name="Wendel J.F."/>
        </authorList>
    </citation>
    <scope>NUCLEOTIDE SEQUENCE [LARGE SCALE GENOMIC DNA]</scope>
    <source>
        <strain evidence="1">0</strain>
        <tissue evidence="1">Leaf</tissue>
    </source>
</reference>
<protein>
    <submittedName>
        <fullName evidence="1">Uncharacterized protein</fullName>
    </submittedName>
</protein>
<sequence length="56" mass="6894">MKFLVQNGTRKRQQSLTIYRLRRRHPLLRHRKNNVYGRGLRRSLMAFTVSRQLFHT</sequence>
<dbReference type="Proteomes" id="UP000593560">
    <property type="component" value="Unassembled WGS sequence"/>
</dbReference>
<feature type="non-terminal residue" evidence="1">
    <location>
        <position position="56"/>
    </location>
</feature>
<name>A0A7J9GUL7_9ROSI</name>
<keyword evidence="2" id="KW-1185">Reference proteome</keyword>
<accession>A0A7J9GUL7</accession>
<dbReference type="AlphaFoldDB" id="A0A7J9GUL7"/>
<comment type="caution">
    <text evidence="1">The sequence shown here is derived from an EMBL/GenBank/DDBJ whole genome shotgun (WGS) entry which is preliminary data.</text>
</comment>
<evidence type="ECO:0000313" key="1">
    <source>
        <dbReference type="EMBL" id="MBA0801018.1"/>
    </source>
</evidence>
<gene>
    <name evidence="1" type="ORF">Gohar_011411</name>
</gene>
<organism evidence="1 2">
    <name type="scientific">Gossypium harknessii</name>
    <dbReference type="NCBI Taxonomy" id="34285"/>
    <lineage>
        <taxon>Eukaryota</taxon>
        <taxon>Viridiplantae</taxon>
        <taxon>Streptophyta</taxon>
        <taxon>Embryophyta</taxon>
        <taxon>Tracheophyta</taxon>
        <taxon>Spermatophyta</taxon>
        <taxon>Magnoliopsida</taxon>
        <taxon>eudicotyledons</taxon>
        <taxon>Gunneridae</taxon>
        <taxon>Pentapetalae</taxon>
        <taxon>rosids</taxon>
        <taxon>malvids</taxon>
        <taxon>Malvales</taxon>
        <taxon>Malvaceae</taxon>
        <taxon>Malvoideae</taxon>
        <taxon>Gossypium</taxon>
    </lineage>
</organism>
<dbReference type="EMBL" id="JABFAD010000006">
    <property type="protein sequence ID" value="MBA0801018.1"/>
    <property type="molecule type" value="Genomic_DNA"/>
</dbReference>